<evidence type="ECO:0000313" key="3">
    <source>
        <dbReference type="EMBL" id="RLJ70289.1"/>
    </source>
</evidence>
<protein>
    <submittedName>
        <fullName evidence="3">Acyl-CoA thioester hydrolase</fullName>
    </submittedName>
</protein>
<dbReference type="CDD" id="cd00586">
    <property type="entry name" value="4HBT"/>
    <property type="match status" value="1"/>
</dbReference>
<comment type="caution">
    <text evidence="3">The sequence shown here is derived from an EMBL/GenBank/DDBJ whole genome shotgun (WGS) entry which is preliminary data.</text>
</comment>
<keyword evidence="2 3" id="KW-0378">Hydrolase</keyword>
<reference evidence="3 4" key="1">
    <citation type="submission" date="2018-10" db="EMBL/GenBank/DDBJ databases">
        <title>Genomic Encyclopedia of Archaeal and Bacterial Type Strains, Phase II (KMG-II): from individual species to whole genera.</title>
        <authorList>
            <person name="Goeker M."/>
        </authorList>
    </citation>
    <scope>NUCLEOTIDE SEQUENCE [LARGE SCALE GENOMIC DNA]</scope>
    <source>
        <strain evidence="3 4">DSM 16510</strain>
    </source>
</reference>
<dbReference type="OrthoDB" id="9800856at2"/>
<dbReference type="EMBL" id="RCCJ01000001">
    <property type="protein sequence ID" value="RLJ70289.1"/>
    <property type="molecule type" value="Genomic_DNA"/>
</dbReference>
<dbReference type="Proteomes" id="UP000267841">
    <property type="component" value="Unassembled WGS sequence"/>
</dbReference>
<evidence type="ECO:0000256" key="1">
    <source>
        <dbReference type="ARBA" id="ARBA00005953"/>
    </source>
</evidence>
<dbReference type="NCBIfam" id="TIGR00051">
    <property type="entry name" value="YbgC/FadM family acyl-CoA thioesterase"/>
    <property type="match status" value="1"/>
</dbReference>
<dbReference type="GO" id="GO:0047617">
    <property type="term" value="F:fatty acyl-CoA hydrolase activity"/>
    <property type="evidence" value="ECO:0007669"/>
    <property type="project" value="TreeGrafter"/>
</dbReference>
<sequence>MLYKRRVQFYDTDAQGIVHHSNYFRYFEEARGEFLRSLGLPYKTVREKGYEVVLLEACCNFKKPLLYDELVEIELSLEELDRFTFSFVYLVSVGGELRAEGRTKHCMVKGGKIVSVPQEIKDKLLTEIKA</sequence>
<dbReference type="PANTHER" id="PTHR31793">
    <property type="entry name" value="4-HYDROXYBENZOYL-COA THIOESTERASE FAMILY MEMBER"/>
    <property type="match status" value="1"/>
</dbReference>
<proteinExistence type="inferred from homology"/>
<dbReference type="InterPro" id="IPR050563">
    <property type="entry name" value="4-hydroxybenzoyl-CoA_TE"/>
</dbReference>
<dbReference type="PANTHER" id="PTHR31793:SF27">
    <property type="entry name" value="NOVEL THIOESTERASE SUPERFAMILY DOMAIN AND SAPOSIN A-TYPE DOMAIN CONTAINING PROTEIN (0610012H03RIK)"/>
    <property type="match status" value="1"/>
</dbReference>
<organism evidence="3 4">
    <name type="scientific">Hydrogenivirga caldilitoris</name>
    <dbReference type="NCBI Taxonomy" id="246264"/>
    <lineage>
        <taxon>Bacteria</taxon>
        <taxon>Pseudomonadati</taxon>
        <taxon>Aquificota</taxon>
        <taxon>Aquificia</taxon>
        <taxon>Aquificales</taxon>
        <taxon>Aquificaceae</taxon>
        <taxon>Hydrogenivirga</taxon>
    </lineage>
</organism>
<dbReference type="InterPro" id="IPR006684">
    <property type="entry name" value="YbgC/YbaW"/>
</dbReference>
<dbReference type="PROSITE" id="PS01328">
    <property type="entry name" value="4HBCOA_THIOESTERASE"/>
    <property type="match status" value="1"/>
</dbReference>
<comment type="similarity">
    <text evidence="1">Belongs to the 4-hydroxybenzoyl-CoA thioesterase family.</text>
</comment>
<keyword evidence="4" id="KW-1185">Reference proteome</keyword>
<dbReference type="Pfam" id="PF13279">
    <property type="entry name" value="4HBT_2"/>
    <property type="match status" value="1"/>
</dbReference>
<dbReference type="InterPro" id="IPR029069">
    <property type="entry name" value="HotDog_dom_sf"/>
</dbReference>
<evidence type="ECO:0000256" key="2">
    <source>
        <dbReference type="ARBA" id="ARBA00022801"/>
    </source>
</evidence>
<dbReference type="SUPFAM" id="SSF54637">
    <property type="entry name" value="Thioesterase/thiol ester dehydrase-isomerase"/>
    <property type="match status" value="1"/>
</dbReference>
<dbReference type="PIRSF" id="PIRSF003230">
    <property type="entry name" value="YbgC"/>
    <property type="match status" value="1"/>
</dbReference>
<gene>
    <name evidence="3" type="ORF">BCF55_0557</name>
</gene>
<evidence type="ECO:0000313" key="4">
    <source>
        <dbReference type="Proteomes" id="UP000267841"/>
    </source>
</evidence>
<accession>A0A497XQ81</accession>
<dbReference type="RefSeq" id="WP_121009668.1">
    <property type="nucleotide sequence ID" value="NZ_RCCJ01000001.1"/>
</dbReference>
<name>A0A497XQ81_9AQUI</name>
<dbReference type="AlphaFoldDB" id="A0A497XQ81"/>
<dbReference type="InterPro" id="IPR008272">
    <property type="entry name" value="HB-CoA_thioesterase_AS"/>
</dbReference>
<dbReference type="Gene3D" id="3.10.129.10">
    <property type="entry name" value="Hotdog Thioesterase"/>
    <property type="match status" value="1"/>
</dbReference>